<reference evidence="1 2" key="1">
    <citation type="journal article" date="2023" name="Science">
        <title>Complex scaffold remodeling in plant triterpene biosynthesis.</title>
        <authorList>
            <person name="De La Pena R."/>
            <person name="Hodgson H."/>
            <person name="Liu J.C."/>
            <person name="Stephenson M.J."/>
            <person name="Martin A.C."/>
            <person name="Owen C."/>
            <person name="Harkess A."/>
            <person name="Leebens-Mack J."/>
            <person name="Jimenez L.E."/>
            <person name="Osbourn A."/>
            <person name="Sattely E.S."/>
        </authorList>
    </citation>
    <scope>NUCLEOTIDE SEQUENCE [LARGE SCALE GENOMIC DNA]</scope>
    <source>
        <strain evidence="2">cv. JPN11</strain>
        <tissue evidence="1">Leaf</tissue>
    </source>
</reference>
<evidence type="ECO:0000313" key="2">
    <source>
        <dbReference type="Proteomes" id="UP001164539"/>
    </source>
</evidence>
<protein>
    <submittedName>
        <fullName evidence="1">Amino acid permease</fullName>
    </submittedName>
</protein>
<name>A0ACC1WPB0_MELAZ</name>
<proteinExistence type="predicted"/>
<sequence>MPSGFNGVGLEDNGHSERKGTVLTASFHILTTLIGYGILSLPRATAQLGWITGPALILLFAFVPYYTSTLLSACYRSGNEHCGQRTSTYIDVARSNLGVTTLLYMLSGCFGYAAFGESARESFLDGFVKPHWLLKIANAAIVLHLICSYQAYCQPLFAFVEKTAAQKYPDSQFITRNFEVPMPGSGTYKLNLFRSIWRTMFVIITTVVAMTMRLTFFKDAISFLGAWGFWPLTVHFPVEIYIEQKQIIKWSREWIWLQMLSFVCLIVTIAAVVGSIAGIVLDF</sequence>
<keyword evidence="2" id="KW-1185">Reference proteome</keyword>
<evidence type="ECO:0000313" key="1">
    <source>
        <dbReference type="EMBL" id="KAJ4700723.1"/>
    </source>
</evidence>
<dbReference type="EMBL" id="CM051407">
    <property type="protein sequence ID" value="KAJ4700723.1"/>
    <property type="molecule type" value="Genomic_DNA"/>
</dbReference>
<organism evidence="1 2">
    <name type="scientific">Melia azedarach</name>
    <name type="common">Chinaberry tree</name>
    <dbReference type="NCBI Taxonomy" id="155640"/>
    <lineage>
        <taxon>Eukaryota</taxon>
        <taxon>Viridiplantae</taxon>
        <taxon>Streptophyta</taxon>
        <taxon>Embryophyta</taxon>
        <taxon>Tracheophyta</taxon>
        <taxon>Spermatophyta</taxon>
        <taxon>Magnoliopsida</taxon>
        <taxon>eudicotyledons</taxon>
        <taxon>Gunneridae</taxon>
        <taxon>Pentapetalae</taxon>
        <taxon>rosids</taxon>
        <taxon>malvids</taxon>
        <taxon>Sapindales</taxon>
        <taxon>Meliaceae</taxon>
        <taxon>Melia</taxon>
    </lineage>
</organism>
<comment type="caution">
    <text evidence="1">The sequence shown here is derived from an EMBL/GenBank/DDBJ whole genome shotgun (WGS) entry which is preliminary data.</text>
</comment>
<accession>A0ACC1WPB0</accession>
<gene>
    <name evidence="1" type="ORF">OWV82_024056</name>
</gene>
<dbReference type="Proteomes" id="UP001164539">
    <property type="component" value="Chromosome 14"/>
</dbReference>